<dbReference type="Pfam" id="PF00582">
    <property type="entry name" value="Usp"/>
    <property type="match status" value="1"/>
</dbReference>
<dbReference type="PANTHER" id="PTHR31964">
    <property type="entry name" value="ADENINE NUCLEOTIDE ALPHA HYDROLASES-LIKE SUPERFAMILY PROTEIN"/>
    <property type="match status" value="1"/>
</dbReference>
<dbReference type="InterPro" id="IPR006016">
    <property type="entry name" value="UspA"/>
</dbReference>
<comment type="caution">
    <text evidence="2">The sequence shown here is derived from an EMBL/GenBank/DDBJ whole genome shotgun (WGS) entry which is preliminary data.</text>
</comment>
<keyword evidence="3" id="KW-1185">Reference proteome</keyword>
<sequence length="154" mass="17139">MEQSVVLICVDPSKHSDYALDYYLKHVHKEGNVVEVVHVPEFWDCYGPMEGPSPGRLRELRQETAQTTAALRDKVTNILTAAGVPAKFEALQGMEPWETVLDFARKVNATLIVIGSRGMGKVRRTFLGSVSDSVLHHADCPVLICRHPHVQGQH</sequence>
<proteinExistence type="predicted"/>
<feature type="domain" description="UspA" evidence="1">
    <location>
        <begin position="6"/>
        <end position="146"/>
    </location>
</feature>
<dbReference type="AlphaFoldDB" id="A0ABD0KHI4"/>
<dbReference type="InterPro" id="IPR006015">
    <property type="entry name" value="Universal_stress_UspA"/>
</dbReference>
<organism evidence="2 3">
    <name type="scientific">Batillaria attramentaria</name>
    <dbReference type="NCBI Taxonomy" id="370345"/>
    <lineage>
        <taxon>Eukaryota</taxon>
        <taxon>Metazoa</taxon>
        <taxon>Spiralia</taxon>
        <taxon>Lophotrochozoa</taxon>
        <taxon>Mollusca</taxon>
        <taxon>Gastropoda</taxon>
        <taxon>Caenogastropoda</taxon>
        <taxon>Sorbeoconcha</taxon>
        <taxon>Cerithioidea</taxon>
        <taxon>Batillariidae</taxon>
        <taxon>Batillaria</taxon>
    </lineage>
</organism>
<dbReference type="InterPro" id="IPR014729">
    <property type="entry name" value="Rossmann-like_a/b/a_fold"/>
</dbReference>
<dbReference type="PRINTS" id="PR01438">
    <property type="entry name" value="UNVRSLSTRESS"/>
</dbReference>
<name>A0ABD0KHI4_9CAEN</name>
<evidence type="ECO:0000313" key="3">
    <source>
        <dbReference type="Proteomes" id="UP001519460"/>
    </source>
</evidence>
<reference evidence="2 3" key="1">
    <citation type="journal article" date="2023" name="Sci. Data">
        <title>Genome assembly of the Korean intertidal mud-creeper Batillaria attramentaria.</title>
        <authorList>
            <person name="Patra A.K."/>
            <person name="Ho P.T."/>
            <person name="Jun S."/>
            <person name="Lee S.J."/>
            <person name="Kim Y."/>
            <person name="Won Y.J."/>
        </authorList>
    </citation>
    <scope>NUCLEOTIDE SEQUENCE [LARGE SCALE GENOMIC DNA]</scope>
    <source>
        <strain evidence="2">Wonlab-2016</strain>
    </source>
</reference>
<dbReference type="Gene3D" id="3.40.50.620">
    <property type="entry name" value="HUPs"/>
    <property type="match status" value="1"/>
</dbReference>
<dbReference type="PANTHER" id="PTHR31964:SF113">
    <property type="entry name" value="USPA DOMAIN-CONTAINING PROTEIN"/>
    <property type="match status" value="1"/>
</dbReference>
<gene>
    <name evidence="2" type="ORF">BaRGS_00022194</name>
</gene>
<evidence type="ECO:0000313" key="2">
    <source>
        <dbReference type="EMBL" id="KAK7486528.1"/>
    </source>
</evidence>
<dbReference type="CDD" id="cd23659">
    <property type="entry name" value="USP_At3g01520-like"/>
    <property type="match status" value="1"/>
</dbReference>
<evidence type="ECO:0000259" key="1">
    <source>
        <dbReference type="Pfam" id="PF00582"/>
    </source>
</evidence>
<dbReference type="Proteomes" id="UP001519460">
    <property type="component" value="Unassembled WGS sequence"/>
</dbReference>
<dbReference type="SUPFAM" id="SSF52402">
    <property type="entry name" value="Adenine nucleotide alpha hydrolases-like"/>
    <property type="match status" value="1"/>
</dbReference>
<accession>A0ABD0KHI4</accession>
<dbReference type="EMBL" id="JACVVK020000177">
    <property type="protein sequence ID" value="KAK7486528.1"/>
    <property type="molecule type" value="Genomic_DNA"/>
</dbReference>
<protein>
    <recommendedName>
        <fullName evidence="1">UspA domain-containing protein</fullName>
    </recommendedName>
</protein>